<evidence type="ECO:0000313" key="4">
    <source>
        <dbReference type="Proteomes" id="UP001501692"/>
    </source>
</evidence>
<sequence length="654" mass="76360">MKQYILTFFFLFITLISLSQSNNSKNKFRVTLNDLKMQSYEKDSTANALVIYEYGNSYVDRNDYDLRTQEKHKIKILSKEAFDEANIVLYLYNDGNNFERVKNIIATTYNLVENKVITTKLEEKDIFKEKYNDNYTLVKFTLPNIKVGSVITYSYTLRSPFMFKYKGWKFQSEIPKIYSEYRASIPGNWEYNIKLVGGKKLSVNESEIEKNCLEVGNGGSAHCGNYKYVMENIPAFVEEDYMTSESNYLAKIDYELKTFNSFDGTKKDYTKTWKTVDKDLKTDAKIGRQLNKSIKPEDYLSQGIINEKNKLTKAKLIYNYVQDNYTWNGEYKLFSEGSVKGLLKNKSGNASSINILLHNLLKASDIDVNPLLISTRENGFPTKIYPVLSDFNYLIAQVTVDEKTYLLDATDSYLNFGAVPFRCLNEYGRLLDFKKGSKWIDIKPNKISSVNYQVNLNLENDNLITGKISSKRTGYHALNIKKRYYPNPDKYISNLEDKFPYGEISDYETIHKDSESENFIESYNIEYIPDDTNSNIYLNPFFVTFFKENPFKLQERTYPIDFGYKDSYFYMLKLNFDESYAIKEKPTDLKLALPNNMGNIVFASTFNETSFSLSFRINFKSHIYTPDYYPYLKEFMSKIVDIQTNSLILIKRQE</sequence>
<feature type="domain" description="DUF3857" evidence="2">
    <location>
        <begin position="69"/>
        <end position="200"/>
    </location>
</feature>
<keyword evidence="4" id="KW-1185">Reference proteome</keyword>
<gene>
    <name evidence="3" type="ORF">GCM10023315_21140</name>
</gene>
<dbReference type="InterPro" id="IPR002931">
    <property type="entry name" value="Transglutaminase-like"/>
</dbReference>
<dbReference type="Gene3D" id="2.60.120.1130">
    <property type="match status" value="1"/>
</dbReference>
<dbReference type="InterPro" id="IPR024618">
    <property type="entry name" value="DUF3857"/>
</dbReference>
<reference evidence="4" key="1">
    <citation type="journal article" date="2019" name="Int. J. Syst. Evol. Microbiol.">
        <title>The Global Catalogue of Microorganisms (GCM) 10K type strain sequencing project: providing services to taxonomists for standard genome sequencing and annotation.</title>
        <authorList>
            <consortium name="The Broad Institute Genomics Platform"/>
            <consortium name="The Broad Institute Genome Sequencing Center for Infectious Disease"/>
            <person name="Wu L."/>
            <person name="Ma J."/>
        </authorList>
    </citation>
    <scope>NUCLEOTIDE SEQUENCE [LARGE SCALE GENOMIC DNA]</scope>
    <source>
        <strain evidence="4">JCM 18287</strain>
    </source>
</reference>
<dbReference type="Proteomes" id="UP001501692">
    <property type="component" value="Unassembled WGS sequence"/>
</dbReference>
<evidence type="ECO:0008006" key="5">
    <source>
        <dbReference type="Google" id="ProtNLM"/>
    </source>
</evidence>
<evidence type="ECO:0000259" key="1">
    <source>
        <dbReference type="Pfam" id="PF01841"/>
    </source>
</evidence>
<evidence type="ECO:0000259" key="2">
    <source>
        <dbReference type="Pfam" id="PF12969"/>
    </source>
</evidence>
<dbReference type="Pfam" id="PF01841">
    <property type="entry name" value="Transglut_core"/>
    <property type="match status" value="1"/>
</dbReference>
<comment type="caution">
    <text evidence="3">The sequence shown here is derived from an EMBL/GenBank/DDBJ whole genome shotgun (WGS) entry which is preliminary data.</text>
</comment>
<dbReference type="Pfam" id="PF12969">
    <property type="entry name" value="DUF3857"/>
    <property type="match status" value="1"/>
</dbReference>
<proteinExistence type="predicted"/>
<accession>A0ABP9HHP3</accession>
<dbReference type="RefSeq" id="WP_345168205.1">
    <property type="nucleotide sequence ID" value="NZ_BAABJK010000006.1"/>
</dbReference>
<dbReference type="Gene3D" id="2.60.40.3140">
    <property type="match status" value="1"/>
</dbReference>
<dbReference type="Gene3D" id="3.10.620.30">
    <property type="match status" value="1"/>
</dbReference>
<feature type="domain" description="Transglutaminase-like" evidence="1">
    <location>
        <begin position="302"/>
        <end position="367"/>
    </location>
</feature>
<protein>
    <recommendedName>
        <fullName evidence="5">DUF3857 domain-containing protein</fullName>
    </recommendedName>
</protein>
<name>A0ABP9HHP3_9FLAO</name>
<evidence type="ECO:0000313" key="3">
    <source>
        <dbReference type="EMBL" id="GAA4970962.1"/>
    </source>
</evidence>
<organism evidence="3 4">
    <name type="scientific">Algibacter aquimarinus</name>
    <dbReference type="NCBI Taxonomy" id="1136748"/>
    <lineage>
        <taxon>Bacteria</taxon>
        <taxon>Pseudomonadati</taxon>
        <taxon>Bacteroidota</taxon>
        <taxon>Flavobacteriia</taxon>
        <taxon>Flavobacteriales</taxon>
        <taxon>Flavobacteriaceae</taxon>
        <taxon>Algibacter</taxon>
    </lineage>
</organism>
<dbReference type="EMBL" id="BAABJK010000006">
    <property type="protein sequence ID" value="GAA4970962.1"/>
    <property type="molecule type" value="Genomic_DNA"/>
</dbReference>